<evidence type="ECO:0000313" key="2">
    <source>
        <dbReference type="Proteomes" id="UP000789920"/>
    </source>
</evidence>
<proteinExistence type="predicted"/>
<evidence type="ECO:0000313" key="1">
    <source>
        <dbReference type="EMBL" id="CAG8457439.1"/>
    </source>
</evidence>
<sequence length="57" mass="6683">MSNKNADDYRLLKLGREKYTAKDYKGTDIKDKAIQAFQYFNEVFKAIQNSVKKSEKC</sequence>
<gene>
    <name evidence="1" type="ORF">RPERSI_LOCUS8</name>
</gene>
<dbReference type="Proteomes" id="UP000789920">
    <property type="component" value="Unassembled WGS sequence"/>
</dbReference>
<accession>A0ACA9K922</accession>
<keyword evidence="2" id="KW-1185">Reference proteome</keyword>
<comment type="caution">
    <text evidence="1">The sequence shown here is derived from an EMBL/GenBank/DDBJ whole genome shotgun (WGS) entry which is preliminary data.</text>
</comment>
<organism evidence="1 2">
    <name type="scientific">Racocetra persica</name>
    <dbReference type="NCBI Taxonomy" id="160502"/>
    <lineage>
        <taxon>Eukaryota</taxon>
        <taxon>Fungi</taxon>
        <taxon>Fungi incertae sedis</taxon>
        <taxon>Mucoromycota</taxon>
        <taxon>Glomeromycotina</taxon>
        <taxon>Glomeromycetes</taxon>
        <taxon>Diversisporales</taxon>
        <taxon>Gigasporaceae</taxon>
        <taxon>Racocetra</taxon>
    </lineage>
</organism>
<reference evidence="1" key="1">
    <citation type="submission" date="2021-06" db="EMBL/GenBank/DDBJ databases">
        <authorList>
            <person name="Kallberg Y."/>
            <person name="Tangrot J."/>
            <person name="Rosling A."/>
        </authorList>
    </citation>
    <scope>NUCLEOTIDE SEQUENCE</scope>
    <source>
        <strain evidence="1">MA461A</strain>
    </source>
</reference>
<name>A0ACA9K922_9GLOM</name>
<dbReference type="EMBL" id="CAJVQC010000005">
    <property type="protein sequence ID" value="CAG8457439.1"/>
    <property type="molecule type" value="Genomic_DNA"/>
</dbReference>
<protein>
    <submittedName>
        <fullName evidence="1">21513_t:CDS:1</fullName>
    </submittedName>
</protein>